<dbReference type="RefSeq" id="XP_022314098.1">
    <property type="nucleotide sequence ID" value="XM_022458390.1"/>
</dbReference>
<organism evidence="2 3">
    <name type="scientific">Crassostrea virginica</name>
    <name type="common">Eastern oyster</name>
    <dbReference type="NCBI Taxonomy" id="6565"/>
    <lineage>
        <taxon>Eukaryota</taxon>
        <taxon>Metazoa</taxon>
        <taxon>Spiralia</taxon>
        <taxon>Lophotrochozoa</taxon>
        <taxon>Mollusca</taxon>
        <taxon>Bivalvia</taxon>
        <taxon>Autobranchia</taxon>
        <taxon>Pteriomorphia</taxon>
        <taxon>Ostreida</taxon>
        <taxon>Ostreoidea</taxon>
        <taxon>Ostreidae</taxon>
        <taxon>Crassostrea</taxon>
    </lineage>
</organism>
<protein>
    <submittedName>
        <fullName evidence="3">Uncharacterized protein LOC111118777</fullName>
    </submittedName>
</protein>
<feature type="domain" description="PiggyBac transposable element-derived protein" evidence="1">
    <location>
        <begin position="4"/>
        <end position="110"/>
    </location>
</feature>
<dbReference type="InterPro" id="IPR029526">
    <property type="entry name" value="PGBD"/>
</dbReference>
<reference evidence="3" key="1">
    <citation type="submission" date="2025-08" db="UniProtKB">
        <authorList>
            <consortium name="RefSeq"/>
        </authorList>
    </citation>
    <scope>IDENTIFICATION</scope>
    <source>
        <tissue evidence="3">Whole sample</tissue>
    </source>
</reference>
<dbReference type="PANTHER" id="PTHR46599">
    <property type="entry name" value="PIGGYBAC TRANSPOSABLE ELEMENT-DERIVED PROTEIN 4"/>
    <property type="match status" value="1"/>
</dbReference>
<accession>A0A8B8CE92</accession>
<gene>
    <name evidence="3" type="primary">LOC111118777</name>
</gene>
<dbReference type="KEGG" id="cvn:111118777"/>
<dbReference type="GeneID" id="111118777"/>
<evidence type="ECO:0000259" key="1">
    <source>
        <dbReference type="Pfam" id="PF13843"/>
    </source>
</evidence>
<name>A0A8B8CE92_CRAVI</name>
<dbReference type="OrthoDB" id="6159815at2759"/>
<dbReference type="Pfam" id="PF13843">
    <property type="entry name" value="DDE_Tnp_1_7"/>
    <property type="match status" value="1"/>
</dbReference>
<sequence>MVAKRINQHQTGPCGTMCINRKGVPADLKTVKLKKGESLAMTNGTLQLLKWKDKRDVHMFTTVHTAEFIDVQGRVDRTTGQAIQPPHCIVDYDKYIGAVDRCVKGLGKTQDL</sequence>
<dbReference type="PANTHER" id="PTHR46599:SF3">
    <property type="entry name" value="PIGGYBAC TRANSPOSABLE ELEMENT-DERIVED PROTEIN 4"/>
    <property type="match status" value="1"/>
</dbReference>
<dbReference type="Proteomes" id="UP000694844">
    <property type="component" value="Chromosome 2"/>
</dbReference>
<evidence type="ECO:0000313" key="3">
    <source>
        <dbReference type="RefSeq" id="XP_022314098.1"/>
    </source>
</evidence>
<evidence type="ECO:0000313" key="2">
    <source>
        <dbReference type="Proteomes" id="UP000694844"/>
    </source>
</evidence>
<keyword evidence="2" id="KW-1185">Reference proteome</keyword>
<proteinExistence type="predicted"/>
<dbReference type="AlphaFoldDB" id="A0A8B8CE92"/>